<comment type="subcellular location">
    <subcellularLocation>
        <location evidence="1">Cell membrane</location>
        <topology evidence="1">Multi-pass membrane protein</topology>
    </subcellularLocation>
</comment>
<evidence type="ECO:0000313" key="7">
    <source>
        <dbReference type="EMBL" id="NYJ33227.1"/>
    </source>
</evidence>
<evidence type="ECO:0000256" key="2">
    <source>
        <dbReference type="ARBA" id="ARBA00022475"/>
    </source>
</evidence>
<dbReference type="CDD" id="cd06581">
    <property type="entry name" value="TM_PBP1_LivM_like"/>
    <property type="match status" value="1"/>
</dbReference>
<evidence type="ECO:0000256" key="4">
    <source>
        <dbReference type="ARBA" id="ARBA00022989"/>
    </source>
</evidence>
<dbReference type="GO" id="GO:0005886">
    <property type="term" value="C:plasma membrane"/>
    <property type="evidence" value="ECO:0007669"/>
    <property type="project" value="UniProtKB-SubCell"/>
</dbReference>
<keyword evidence="5 6" id="KW-0472">Membrane</keyword>
<feature type="transmembrane region" description="Helical" evidence="6">
    <location>
        <begin position="294"/>
        <end position="312"/>
    </location>
</feature>
<dbReference type="RefSeq" id="WP_179821339.1">
    <property type="nucleotide sequence ID" value="NZ_JACCFS010000001.1"/>
</dbReference>
<evidence type="ECO:0000256" key="3">
    <source>
        <dbReference type="ARBA" id="ARBA00022692"/>
    </source>
</evidence>
<feature type="transmembrane region" description="Helical" evidence="6">
    <location>
        <begin position="242"/>
        <end position="270"/>
    </location>
</feature>
<gene>
    <name evidence="7" type="ORF">HNR10_001108</name>
</gene>
<dbReference type="AlphaFoldDB" id="A0A7Z0J8Z3"/>
<dbReference type="Proteomes" id="UP000572051">
    <property type="component" value="Unassembled WGS sequence"/>
</dbReference>
<accession>A0A7Z0J8Z3</accession>
<keyword evidence="4 6" id="KW-1133">Transmembrane helix</keyword>
<evidence type="ECO:0000256" key="5">
    <source>
        <dbReference type="ARBA" id="ARBA00023136"/>
    </source>
</evidence>
<feature type="transmembrane region" description="Helical" evidence="6">
    <location>
        <begin position="209"/>
        <end position="230"/>
    </location>
</feature>
<evidence type="ECO:0000256" key="6">
    <source>
        <dbReference type="SAM" id="Phobius"/>
    </source>
</evidence>
<dbReference type="InterPro" id="IPR001851">
    <property type="entry name" value="ABC_transp_permease"/>
</dbReference>
<dbReference type="GO" id="GO:0015658">
    <property type="term" value="F:branched-chain amino acid transmembrane transporter activity"/>
    <property type="evidence" value="ECO:0007669"/>
    <property type="project" value="InterPro"/>
</dbReference>
<feature type="transmembrane region" description="Helical" evidence="6">
    <location>
        <begin position="66"/>
        <end position="85"/>
    </location>
</feature>
<dbReference type="PANTHER" id="PTHR30482:SF10">
    <property type="entry name" value="HIGH-AFFINITY BRANCHED-CHAIN AMINO ACID TRANSPORT PROTEIN BRAE"/>
    <property type="match status" value="1"/>
</dbReference>
<evidence type="ECO:0000313" key="8">
    <source>
        <dbReference type="Proteomes" id="UP000572051"/>
    </source>
</evidence>
<feature type="transmembrane region" description="Helical" evidence="6">
    <location>
        <begin position="38"/>
        <end position="60"/>
    </location>
</feature>
<name>A0A7Z0J8Z3_9ACTN</name>
<feature type="transmembrane region" description="Helical" evidence="6">
    <location>
        <begin position="14"/>
        <end position="31"/>
    </location>
</feature>
<protein>
    <submittedName>
        <fullName evidence="7">Branched-chain amino acid transport system permease protein</fullName>
    </submittedName>
</protein>
<dbReference type="Pfam" id="PF02653">
    <property type="entry name" value="BPD_transp_2"/>
    <property type="match status" value="1"/>
</dbReference>
<organism evidence="7 8">
    <name type="scientific">Nocardiopsis aegyptia</name>
    <dbReference type="NCBI Taxonomy" id="220378"/>
    <lineage>
        <taxon>Bacteria</taxon>
        <taxon>Bacillati</taxon>
        <taxon>Actinomycetota</taxon>
        <taxon>Actinomycetes</taxon>
        <taxon>Streptosporangiales</taxon>
        <taxon>Nocardiopsidaceae</taxon>
        <taxon>Nocardiopsis</taxon>
    </lineage>
</organism>
<keyword evidence="3 6" id="KW-0812">Transmembrane</keyword>
<feature type="transmembrane region" description="Helical" evidence="6">
    <location>
        <begin position="156"/>
        <end position="177"/>
    </location>
</feature>
<dbReference type="PANTHER" id="PTHR30482">
    <property type="entry name" value="HIGH-AFFINITY BRANCHED-CHAIN AMINO ACID TRANSPORT SYSTEM PERMEASE"/>
    <property type="match status" value="1"/>
</dbReference>
<dbReference type="InterPro" id="IPR043428">
    <property type="entry name" value="LivM-like"/>
</dbReference>
<evidence type="ECO:0000256" key="1">
    <source>
        <dbReference type="ARBA" id="ARBA00004651"/>
    </source>
</evidence>
<keyword evidence="2" id="KW-1003">Cell membrane</keyword>
<proteinExistence type="predicted"/>
<sequence>MDVVSILAESTRSAFGPIAAIYALAAIGLNLHFGYTGLLNFGQVGFMLVGAYGVGISVALFDLPLLVGFGVGLACAFVLALLLGIPTLRLRADYLAITTIAAAEVIRLVYRAGFAEPLTGGVYGLQNLSDDFRAVNPFDAGERYGWGALSYNGNHMWVLVVTWSLVALMCGLVWMLMHSPWGRVIKGIREDEEAVRSLGKNVFAYKMQILVLGGLVGALAGCMLAVYQASIQPDQFKPQVTFFLWVILLLGGAGRVFGPVLGAMAFWFLMNFTDGVLRGMGSMGWLPFLDGPDYGAIQLAFVGLLLVLLIVFRPQGLIGDRKEMLINVK</sequence>
<keyword evidence="8" id="KW-1185">Reference proteome</keyword>
<dbReference type="EMBL" id="JACCFS010000001">
    <property type="protein sequence ID" value="NYJ33227.1"/>
    <property type="molecule type" value="Genomic_DNA"/>
</dbReference>
<comment type="caution">
    <text evidence="7">The sequence shown here is derived from an EMBL/GenBank/DDBJ whole genome shotgun (WGS) entry which is preliminary data.</text>
</comment>
<reference evidence="7 8" key="1">
    <citation type="submission" date="2020-07" db="EMBL/GenBank/DDBJ databases">
        <title>Sequencing the genomes of 1000 actinobacteria strains.</title>
        <authorList>
            <person name="Klenk H.-P."/>
        </authorList>
    </citation>
    <scope>NUCLEOTIDE SEQUENCE [LARGE SCALE GENOMIC DNA]</scope>
    <source>
        <strain evidence="7 8">DSM 44442</strain>
    </source>
</reference>